<comment type="caution">
    <text evidence="2">The sequence shown here is derived from an EMBL/GenBank/DDBJ whole genome shotgun (WGS) entry which is preliminary data.</text>
</comment>
<accession>A0A5F1YI75</accession>
<feature type="transmembrane region" description="Helical" evidence="1">
    <location>
        <begin position="142"/>
        <end position="158"/>
    </location>
</feature>
<keyword evidence="1" id="KW-0472">Membrane</keyword>
<feature type="transmembrane region" description="Helical" evidence="1">
    <location>
        <begin position="233"/>
        <end position="253"/>
    </location>
</feature>
<proteinExistence type="predicted"/>
<dbReference type="AlphaFoldDB" id="A0A5F1YI75"/>
<evidence type="ECO:0000313" key="3">
    <source>
        <dbReference type="Proteomes" id="UP000298277"/>
    </source>
</evidence>
<dbReference type="NCBIfam" id="NF047439">
    <property type="entry name" value="prenyl_LA_0991"/>
    <property type="match status" value="1"/>
</dbReference>
<feature type="transmembrane region" description="Helical" evidence="1">
    <location>
        <begin position="12"/>
        <end position="32"/>
    </location>
</feature>
<feature type="transmembrane region" description="Helical" evidence="1">
    <location>
        <begin position="164"/>
        <end position="185"/>
    </location>
</feature>
<keyword evidence="1" id="KW-1133">Transmembrane helix</keyword>
<dbReference type="EMBL" id="RQFA01000037">
    <property type="protein sequence ID" value="TGK34707.1"/>
    <property type="molecule type" value="Genomic_DNA"/>
</dbReference>
<feature type="transmembrane region" description="Helical" evidence="1">
    <location>
        <begin position="84"/>
        <end position="103"/>
    </location>
</feature>
<reference evidence="2" key="1">
    <citation type="journal article" date="2019" name="PLoS Negl. Trop. Dis.">
        <title>Revisiting the worldwide diversity of Leptospira species in the environment.</title>
        <authorList>
            <person name="Vincent A.T."/>
            <person name="Schiettekatte O."/>
            <person name="Bourhy P."/>
            <person name="Veyrier F.J."/>
            <person name="Picardeau M."/>
        </authorList>
    </citation>
    <scope>NUCLEOTIDE SEQUENCE [LARGE SCALE GENOMIC DNA]</scope>
    <source>
        <strain evidence="2">201800299</strain>
    </source>
</reference>
<dbReference type="OrthoDB" id="340152at2"/>
<name>A0A5F1YI75_9LEPT</name>
<evidence type="ECO:0000313" key="2">
    <source>
        <dbReference type="EMBL" id="TGK34707.1"/>
    </source>
</evidence>
<evidence type="ECO:0000256" key="1">
    <source>
        <dbReference type="SAM" id="Phobius"/>
    </source>
</evidence>
<evidence type="ECO:0008006" key="4">
    <source>
        <dbReference type="Google" id="ProtNLM"/>
    </source>
</evidence>
<organism evidence="2 3">
    <name type="scientific">Leptospira gomenensis</name>
    <dbReference type="NCBI Taxonomy" id="2484974"/>
    <lineage>
        <taxon>Bacteria</taxon>
        <taxon>Pseudomonadati</taxon>
        <taxon>Spirochaetota</taxon>
        <taxon>Spirochaetia</taxon>
        <taxon>Leptospirales</taxon>
        <taxon>Leptospiraceae</taxon>
        <taxon>Leptospira</taxon>
    </lineage>
</organism>
<sequence length="286" mass="32920">MRKKKYATNELFRYWNVLSLDIVAGSLSSVWFVSTLLGSDLRTVYWFLLPASVWVIYTADHLLDGWRSGNESANVRHEFHYKNRIFLSIIACLSAIFCLIGGIMFLREWVVLVALILGTFALIHVILAFVQPVFFWKECSVSVLYTAGIWFGPILTGRLEFSRILEPCFCFLLTALCNSFMNSYMEREIDRKENMESILKTISPTALKRCVFTLAVIGTILDAFWLFRSGWSVWPESVYFCVGYLVPVAILLGESRFQNSQRFRILGEGYFILAVIPTLIRKSFPF</sequence>
<dbReference type="Proteomes" id="UP000298277">
    <property type="component" value="Unassembled WGS sequence"/>
</dbReference>
<keyword evidence="3" id="KW-1185">Reference proteome</keyword>
<gene>
    <name evidence="2" type="ORF">EHQ17_08920</name>
</gene>
<feature type="transmembrane region" description="Helical" evidence="1">
    <location>
        <begin position="206"/>
        <end position="227"/>
    </location>
</feature>
<keyword evidence="1" id="KW-0812">Transmembrane</keyword>
<feature type="transmembrane region" description="Helical" evidence="1">
    <location>
        <begin position="44"/>
        <end position="63"/>
    </location>
</feature>
<feature type="transmembrane region" description="Helical" evidence="1">
    <location>
        <begin position="109"/>
        <end position="130"/>
    </location>
</feature>
<protein>
    <recommendedName>
        <fullName evidence="4">Prenyltransferase</fullName>
    </recommendedName>
</protein>
<dbReference type="RefSeq" id="WP_135595375.1">
    <property type="nucleotide sequence ID" value="NZ_RQEZ01000114.1"/>
</dbReference>